<protein>
    <recommendedName>
        <fullName evidence="3">Transposase</fullName>
    </recommendedName>
</protein>
<dbReference type="Proteomes" id="UP001600943">
    <property type="component" value="Unassembled WGS sequence"/>
</dbReference>
<keyword evidence="2" id="KW-1185">Reference proteome</keyword>
<comment type="caution">
    <text evidence="1">The sequence shown here is derived from an EMBL/GenBank/DDBJ whole genome shotgun (WGS) entry which is preliminary data.</text>
</comment>
<gene>
    <name evidence="1" type="ORF">K040078D81_17820</name>
</gene>
<dbReference type="EMBL" id="BAABYW010000001">
    <property type="protein sequence ID" value="GAA6407665.1"/>
    <property type="molecule type" value="Genomic_DNA"/>
</dbReference>
<evidence type="ECO:0000313" key="1">
    <source>
        <dbReference type="EMBL" id="GAA6407665.1"/>
    </source>
</evidence>
<sequence>MPKESVLKLSNMHNVQNGGFYIYKILVQHCVSFGDRVPDIFVSARRRSDGVAVPTTSFGNAALA</sequence>
<evidence type="ECO:0008006" key="3">
    <source>
        <dbReference type="Google" id="ProtNLM"/>
    </source>
</evidence>
<accession>A0ABQ0B885</accession>
<reference evidence="1 2" key="1">
    <citation type="submission" date="2024-04" db="EMBL/GenBank/DDBJ databases">
        <title>Defined microbial consortia suppress multidrug-resistant proinflammatory Enterobacteriaceae via ecological control.</title>
        <authorList>
            <person name="Furuichi M."/>
            <person name="Kawaguchi T."/>
            <person name="Pust M."/>
            <person name="Yasuma K."/>
            <person name="Plichta D."/>
            <person name="Hasegawa N."/>
            <person name="Ohya T."/>
            <person name="Bhattarai S."/>
            <person name="Sasajima S."/>
            <person name="Aoto Y."/>
            <person name="Tuganbaev T."/>
            <person name="Yaginuma M."/>
            <person name="Ueda M."/>
            <person name="Okahashi N."/>
            <person name="Amafuji K."/>
            <person name="Kiridooshi Y."/>
            <person name="Sugita K."/>
            <person name="Strazar M."/>
            <person name="Skelly A."/>
            <person name="Suda W."/>
            <person name="Hattori M."/>
            <person name="Nakamoto N."/>
            <person name="Caballero S."/>
            <person name="Norman J."/>
            <person name="Olle B."/>
            <person name="Tanoue T."/>
            <person name="Arita M."/>
            <person name="Bucci V."/>
            <person name="Atarashi K."/>
            <person name="Xavier R."/>
            <person name="Honda K."/>
        </authorList>
    </citation>
    <scope>NUCLEOTIDE SEQUENCE [LARGE SCALE GENOMIC DNA]</scope>
    <source>
        <strain evidence="2">k04-0078-D8-1</strain>
    </source>
</reference>
<name>A0ABQ0B885_9FIRM</name>
<organism evidence="1 2">
    <name type="scientific">Blautia hominis</name>
    <dbReference type="NCBI Taxonomy" id="2025493"/>
    <lineage>
        <taxon>Bacteria</taxon>
        <taxon>Bacillati</taxon>
        <taxon>Bacillota</taxon>
        <taxon>Clostridia</taxon>
        <taxon>Lachnospirales</taxon>
        <taxon>Lachnospiraceae</taxon>
        <taxon>Blautia</taxon>
    </lineage>
</organism>
<proteinExistence type="predicted"/>
<evidence type="ECO:0000313" key="2">
    <source>
        <dbReference type="Proteomes" id="UP001600943"/>
    </source>
</evidence>